<sequence length="54" mass="6176">MKYSTLKNFIITVYLSNIGNKNFIIAVYLSNIGNKNFNFVVYTSAIDRSGEIHE</sequence>
<organism evidence="1">
    <name type="scientific">marine sediment metagenome</name>
    <dbReference type="NCBI Taxonomy" id="412755"/>
    <lineage>
        <taxon>unclassified sequences</taxon>
        <taxon>metagenomes</taxon>
        <taxon>ecological metagenomes</taxon>
    </lineage>
</organism>
<dbReference type="EMBL" id="BARS01019062">
    <property type="protein sequence ID" value="GAF87094.1"/>
    <property type="molecule type" value="Genomic_DNA"/>
</dbReference>
<proteinExistence type="predicted"/>
<dbReference type="AlphaFoldDB" id="X0T1H8"/>
<accession>X0T1H8</accession>
<name>X0T1H8_9ZZZZ</name>
<comment type="caution">
    <text evidence="1">The sequence shown here is derived from an EMBL/GenBank/DDBJ whole genome shotgun (WGS) entry which is preliminary data.</text>
</comment>
<gene>
    <name evidence="1" type="ORF">S01H1_30930</name>
</gene>
<reference evidence="1" key="1">
    <citation type="journal article" date="2014" name="Front. Microbiol.">
        <title>High frequency of phylogenetically diverse reductive dehalogenase-homologous genes in deep subseafloor sedimentary metagenomes.</title>
        <authorList>
            <person name="Kawai M."/>
            <person name="Futagami T."/>
            <person name="Toyoda A."/>
            <person name="Takaki Y."/>
            <person name="Nishi S."/>
            <person name="Hori S."/>
            <person name="Arai W."/>
            <person name="Tsubouchi T."/>
            <person name="Morono Y."/>
            <person name="Uchiyama I."/>
            <person name="Ito T."/>
            <person name="Fujiyama A."/>
            <person name="Inagaki F."/>
            <person name="Takami H."/>
        </authorList>
    </citation>
    <scope>NUCLEOTIDE SEQUENCE</scope>
    <source>
        <strain evidence="1">Expedition CK06-06</strain>
    </source>
</reference>
<protein>
    <submittedName>
        <fullName evidence="1">Uncharacterized protein</fullName>
    </submittedName>
</protein>
<evidence type="ECO:0000313" key="1">
    <source>
        <dbReference type="EMBL" id="GAF87094.1"/>
    </source>
</evidence>